<evidence type="ECO:0000256" key="1">
    <source>
        <dbReference type="SAM" id="MobiDB-lite"/>
    </source>
</evidence>
<keyword evidence="2" id="KW-0472">Membrane</keyword>
<dbReference type="AlphaFoldDB" id="A0A7W8YBZ7"/>
<keyword evidence="5" id="KW-1185">Reference proteome</keyword>
<dbReference type="PIRSF" id="PIRSF026631">
    <property type="entry name" value="UCP026631"/>
    <property type="match status" value="1"/>
</dbReference>
<dbReference type="InterPro" id="IPR005182">
    <property type="entry name" value="YdbS-like_PH"/>
</dbReference>
<feature type="transmembrane region" description="Helical" evidence="2">
    <location>
        <begin position="60"/>
        <end position="81"/>
    </location>
</feature>
<dbReference type="PANTHER" id="PTHR34473:SF2">
    <property type="entry name" value="UPF0699 TRANSMEMBRANE PROTEIN YDBT"/>
    <property type="match status" value="1"/>
</dbReference>
<evidence type="ECO:0000313" key="5">
    <source>
        <dbReference type="Proteomes" id="UP000523863"/>
    </source>
</evidence>
<proteinExistence type="predicted"/>
<keyword evidence="2" id="KW-1133">Transmembrane helix</keyword>
<evidence type="ECO:0000259" key="3">
    <source>
        <dbReference type="Pfam" id="PF03703"/>
    </source>
</evidence>
<organism evidence="4 5">
    <name type="scientific">Neomicrococcus lactis</name>
    <dbReference type="NCBI Taxonomy" id="732241"/>
    <lineage>
        <taxon>Bacteria</taxon>
        <taxon>Bacillati</taxon>
        <taxon>Actinomycetota</taxon>
        <taxon>Actinomycetes</taxon>
        <taxon>Micrococcales</taxon>
        <taxon>Micrococcaceae</taxon>
        <taxon>Neomicrococcus</taxon>
    </lineage>
</organism>
<comment type="caution">
    <text evidence="4">The sequence shown here is derived from an EMBL/GenBank/DDBJ whole genome shotgun (WGS) entry which is preliminary data.</text>
</comment>
<feature type="domain" description="YdbS-like PH" evidence="3">
    <location>
        <begin position="396"/>
        <end position="468"/>
    </location>
</feature>
<reference evidence="4 5" key="1">
    <citation type="submission" date="2020-08" db="EMBL/GenBank/DDBJ databases">
        <title>Sequencing the genomes of 1000 actinobacteria strains.</title>
        <authorList>
            <person name="Klenk H.-P."/>
        </authorList>
    </citation>
    <scope>NUCLEOTIDE SEQUENCE [LARGE SCALE GENOMIC DNA]</scope>
    <source>
        <strain evidence="4 5">DSM 23694</strain>
    </source>
</reference>
<feature type="region of interest" description="Disordered" evidence="1">
    <location>
        <begin position="494"/>
        <end position="513"/>
    </location>
</feature>
<dbReference type="PANTHER" id="PTHR34473">
    <property type="entry name" value="UPF0699 TRANSMEMBRANE PROTEIN YDBS"/>
    <property type="match status" value="1"/>
</dbReference>
<protein>
    <submittedName>
        <fullName evidence="4">Putative membrane protein</fullName>
    </submittedName>
</protein>
<feature type="domain" description="YdbS-like PH" evidence="3">
    <location>
        <begin position="277"/>
        <end position="347"/>
    </location>
</feature>
<evidence type="ECO:0000256" key="2">
    <source>
        <dbReference type="SAM" id="Phobius"/>
    </source>
</evidence>
<gene>
    <name evidence="4" type="ORF">BKA12_001835</name>
</gene>
<name>A0A7W8YBZ7_9MICC</name>
<dbReference type="InterPro" id="IPR014529">
    <property type="entry name" value="UCP026631"/>
</dbReference>
<dbReference type="Proteomes" id="UP000523863">
    <property type="component" value="Unassembled WGS sequence"/>
</dbReference>
<feature type="transmembrane region" description="Helical" evidence="2">
    <location>
        <begin position="21"/>
        <end position="40"/>
    </location>
</feature>
<keyword evidence="2" id="KW-0812">Transmembrane</keyword>
<sequence length="513" mass="55978">MSIESQEQYESPWHRVHPISPFVRGWVVVVGAIYIYSQNILSSALEGNLKGNVFELPSEVLWPIMGIAFGIIALLLVGFYLSWRFTQYQITDDHVRTRSGILFRQHRQARIDRVQAIDIVQPLLARIFGLAELKFEVADSGQSAMNLSYLKYSDAQTLRNTILARAAGLRATAPHPSGTDDAQETQAASSSSSNGVETAEAPEIVVATTPPGRLIGSSILNPTLLVVALAFLIPVVIGGVLLETPATYVGLLPGLLSVGAIVWNELNKGFGFTASASPDGLRLKYGLTETSHQTIPPGRIQAVRVHAPLFWRPFGWYRVIANVAGYGEASGEQRSMLLRVGKLEDVYAVLPIVLPDPGTDRPLDLLTDGLKDSTDQTGFTQTPRSAAWLSPLAFKRQGYASTSTSIVIRGGRLSRHLTYVPHERTQGVLMHQGPIARRAGVADVELASTSGQILPRVKQMSVAEARSLFLMQADRAATARRLHDRNHWLVAEQNAQISPAPPSPQSSQEQPHE</sequence>
<accession>A0A7W8YBZ7</accession>
<feature type="region of interest" description="Disordered" evidence="1">
    <location>
        <begin position="171"/>
        <end position="200"/>
    </location>
</feature>
<dbReference type="RefSeq" id="WP_183642921.1">
    <property type="nucleotide sequence ID" value="NZ_JACHBL010000001.1"/>
</dbReference>
<dbReference type="EMBL" id="JACHBL010000001">
    <property type="protein sequence ID" value="MBB5598755.1"/>
    <property type="molecule type" value="Genomic_DNA"/>
</dbReference>
<evidence type="ECO:0000313" key="4">
    <source>
        <dbReference type="EMBL" id="MBB5598755.1"/>
    </source>
</evidence>
<dbReference type="Pfam" id="PF03703">
    <property type="entry name" value="bPH_2"/>
    <property type="match status" value="3"/>
</dbReference>
<feature type="domain" description="YdbS-like PH" evidence="3">
    <location>
        <begin position="83"/>
        <end position="162"/>
    </location>
</feature>
<feature type="transmembrane region" description="Helical" evidence="2">
    <location>
        <begin position="223"/>
        <end position="242"/>
    </location>
</feature>